<reference evidence="3" key="1">
    <citation type="submission" date="2020-04" db="EMBL/GenBank/DDBJ databases">
        <authorList>
            <person name="Neveu A P."/>
        </authorList>
    </citation>
    <scope>NUCLEOTIDE SEQUENCE</scope>
    <source>
        <tissue evidence="3">Whole embryo</tissue>
    </source>
</reference>
<feature type="region of interest" description="Disordered" evidence="2">
    <location>
        <begin position="88"/>
        <end position="114"/>
    </location>
</feature>
<organism evidence="3">
    <name type="scientific">Phallusia mammillata</name>
    <dbReference type="NCBI Taxonomy" id="59560"/>
    <lineage>
        <taxon>Eukaryota</taxon>
        <taxon>Metazoa</taxon>
        <taxon>Chordata</taxon>
        <taxon>Tunicata</taxon>
        <taxon>Ascidiacea</taxon>
        <taxon>Phlebobranchia</taxon>
        <taxon>Ascidiidae</taxon>
        <taxon>Phallusia</taxon>
    </lineage>
</organism>
<dbReference type="EMBL" id="LR786339">
    <property type="protein sequence ID" value="CAB3260271.1"/>
    <property type="molecule type" value="mRNA"/>
</dbReference>
<keyword evidence="1" id="KW-0175">Coiled coil</keyword>
<feature type="coiled-coil region" evidence="1">
    <location>
        <begin position="118"/>
        <end position="186"/>
    </location>
</feature>
<protein>
    <submittedName>
        <fullName evidence="3">Uncharacterized protein LOC100175053</fullName>
    </submittedName>
</protein>
<feature type="compositionally biased region" description="Basic residues" evidence="2">
    <location>
        <begin position="10"/>
        <end position="20"/>
    </location>
</feature>
<evidence type="ECO:0000313" key="3">
    <source>
        <dbReference type="EMBL" id="CAB3260271.1"/>
    </source>
</evidence>
<feature type="compositionally biased region" description="Polar residues" evidence="2">
    <location>
        <begin position="89"/>
        <end position="111"/>
    </location>
</feature>
<evidence type="ECO:0000256" key="2">
    <source>
        <dbReference type="SAM" id="MobiDB-lite"/>
    </source>
</evidence>
<accession>A0A6F9DG75</accession>
<feature type="region of interest" description="Disordered" evidence="2">
    <location>
        <begin position="1"/>
        <end position="34"/>
    </location>
</feature>
<name>A0A6F9DG75_9ASCI</name>
<evidence type="ECO:0000256" key="1">
    <source>
        <dbReference type="SAM" id="Coils"/>
    </source>
</evidence>
<sequence length="192" mass="21939">MADVEDKKCSKSAKRRAKRRTEKDADETTSISCADPLQLLRQQMEKAKSEKNHAAVNALRQQIWLLQDANAGVRSDVSAEQLGTILQEKGTNIPTPKTATTVPNKHSSQGPSFDECRKEVLEKKLWKLQKKKDDVQKIKDRLSRGQKLEKTQEQKIEREKLIDEEINECDDELSVLNQNLKQQKLEQSNNST</sequence>
<proteinExistence type="evidence at transcript level"/>
<gene>
    <name evidence="3" type="primary">LOC100175053</name>
</gene>
<dbReference type="AlphaFoldDB" id="A0A6F9DG75"/>